<dbReference type="InterPro" id="IPR036388">
    <property type="entry name" value="WH-like_DNA-bd_sf"/>
</dbReference>
<dbReference type="RefSeq" id="WP_045272765.1">
    <property type="nucleotide sequence ID" value="NZ_JYIX01000037.1"/>
</dbReference>
<evidence type="ECO:0000256" key="3">
    <source>
        <dbReference type="ARBA" id="ARBA00023125"/>
    </source>
</evidence>
<dbReference type="InterPro" id="IPR050176">
    <property type="entry name" value="LTTR"/>
</dbReference>
<feature type="domain" description="HTH lysR-type" evidence="5">
    <location>
        <begin position="1"/>
        <end position="59"/>
    </location>
</feature>
<evidence type="ECO:0000313" key="6">
    <source>
        <dbReference type="EMBL" id="KJL32235.1"/>
    </source>
</evidence>
<gene>
    <name evidence="6" type="primary">catM</name>
    <name evidence="6" type="ORF">RS86_02707</name>
</gene>
<dbReference type="Gene3D" id="3.40.190.10">
    <property type="entry name" value="Periplasmic binding protein-like II"/>
    <property type="match status" value="2"/>
</dbReference>
<keyword evidence="7" id="KW-1185">Reference proteome</keyword>
<accession>A0A0F0LIX8</accession>
<organism evidence="6 7">
    <name type="scientific">Microbacterium azadirachtae</name>
    <dbReference type="NCBI Taxonomy" id="582680"/>
    <lineage>
        <taxon>Bacteria</taxon>
        <taxon>Bacillati</taxon>
        <taxon>Actinomycetota</taxon>
        <taxon>Actinomycetes</taxon>
        <taxon>Micrococcales</taxon>
        <taxon>Microbacteriaceae</taxon>
        <taxon>Microbacterium</taxon>
    </lineage>
</organism>
<dbReference type="SUPFAM" id="SSF53850">
    <property type="entry name" value="Periplasmic binding protein-like II"/>
    <property type="match status" value="1"/>
</dbReference>
<dbReference type="Gene3D" id="1.10.10.10">
    <property type="entry name" value="Winged helix-like DNA-binding domain superfamily/Winged helix DNA-binding domain"/>
    <property type="match status" value="1"/>
</dbReference>
<dbReference type="GO" id="GO:0003677">
    <property type="term" value="F:DNA binding"/>
    <property type="evidence" value="ECO:0007669"/>
    <property type="project" value="UniProtKB-KW"/>
</dbReference>
<dbReference type="STRING" id="582680.RS86_02707"/>
<dbReference type="PANTHER" id="PTHR30579">
    <property type="entry name" value="TRANSCRIPTIONAL REGULATOR"/>
    <property type="match status" value="1"/>
</dbReference>
<dbReference type="PATRIC" id="fig|582680.6.peg.2776"/>
<evidence type="ECO:0000256" key="1">
    <source>
        <dbReference type="ARBA" id="ARBA00009437"/>
    </source>
</evidence>
<reference evidence="6 7" key="1">
    <citation type="submission" date="2015-02" db="EMBL/GenBank/DDBJ databases">
        <title>Draft genome sequences of ten Microbacterium spp. with emphasis on heavy metal contaminated environments.</title>
        <authorList>
            <person name="Corretto E."/>
        </authorList>
    </citation>
    <scope>NUCLEOTIDE SEQUENCE [LARGE SCALE GENOMIC DNA]</scope>
    <source>
        <strain evidence="6 7">ARN176</strain>
    </source>
</reference>
<dbReference type="Pfam" id="PF03466">
    <property type="entry name" value="LysR_substrate"/>
    <property type="match status" value="1"/>
</dbReference>
<dbReference type="PANTHER" id="PTHR30579:SF7">
    <property type="entry name" value="HTH-TYPE TRANSCRIPTIONAL REGULATOR LRHA-RELATED"/>
    <property type="match status" value="1"/>
</dbReference>
<dbReference type="InterPro" id="IPR000847">
    <property type="entry name" value="LysR_HTH_N"/>
</dbReference>
<dbReference type="SUPFAM" id="SSF46785">
    <property type="entry name" value="Winged helix' DNA-binding domain"/>
    <property type="match status" value="1"/>
</dbReference>
<keyword evidence="2" id="KW-0805">Transcription regulation</keyword>
<dbReference type="Pfam" id="PF00126">
    <property type="entry name" value="HTH_1"/>
    <property type="match status" value="1"/>
</dbReference>
<comment type="caution">
    <text evidence="6">The sequence shown here is derived from an EMBL/GenBank/DDBJ whole genome shotgun (WGS) entry which is preliminary data.</text>
</comment>
<dbReference type="AlphaFoldDB" id="A0A0F0LIX8"/>
<evidence type="ECO:0000313" key="7">
    <source>
        <dbReference type="Proteomes" id="UP000033740"/>
    </source>
</evidence>
<proteinExistence type="inferred from homology"/>
<name>A0A0F0LIX8_9MICO</name>
<dbReference type="GO" id="GO:0003700">
    <property type="term" value="F:DNA-binding transcription factor activity"/>
    <property type="evidence" value="ECO:0007669"/>
    <property type="project" value="InterPro"/>
</dbReference>
<evidence type="ECO:0000256" key="2">
    <source>
        <dbReference type="ARBA" id="ARBA00023015"/>
    </source>
</evidence>
<dbReference type="FunFam" id="1.10.10.10:FF:000001">
    <property type="entry name" value="LysR family transcriptional regulator"/>
    <property type="match status" value="1"/>
</dbReference>
<protein>
    <submittedName>
        <fullName evidence="6">HTH-type transcriptional regulator CatM</fullName>
    </submittedName>
</protein>
<comment type="similarity">
    <text evidence="1">Belongs to the LysR transcriptional regulatory family.</text>
</comment>
<keyword evidence="3" id="KW-0238">DNA-binding</keyword>
<dbReference type="PROSITE" id="PS50931">
    <property type="entry name" value="HTH_LYSR"/>
    <property type="match status" value="1"/>
</dbReference>
<sequence length="294" mass="31784">MYEPDLLRCFVAVAENRSFSEAGRQLGISQPTVSQRVRRLEEQTGRALFARDTHSVGLTDGGEAMLAFARRVLAVLDEAHAYFSGPAERATVRFGTADDLALTHLPGILRDFRRKNPLVDVEITVGQSAALVRRLRAGALDLVYVRQEPGIAEGHVVRREQLIWSAHPSLRLDQSDVVPLVTYPRPSHSRAAAVAALESAGRRWKATCTVRDIAGVLAGVRAGLGVAVFPGGMMPPDLVRADATLGLPRLGTLDFALIDDPAAPRAPIEALSTAIIDSHTNEARQLPGTRPRTD</sequence>
<evidence type="ECO:0000259" key="5">
    <source>
        <dbReference type="PROSITE" id="PS50931"/>
    </source>
</evidence>
<dbReference type="Proteomes" id="UP000033740">
    <property type="component" value="Unassembled WGS sequence"/>
</dbReference>
<keyword evidence="4" id="KW-0804">Transcription</keyword>
<dbReference type="InterPro" id="IPR005119">
    <property type="entry name" value="LysR_subst-bd"/>
</dbReference>
<dbReference type="EMBL" id="JYIX01000037">
    <property type="protein sequence ID" value="KJL32235.1"/>
    <property type="molecule type" value="Genomic_DNA"/>
</dbReference>
<dbReference type="InterPro" id="IPR036390">
    <property type="entry name" value="WH_DNA-bd_sf"/>
</dbReference>
<evidence type="ECO:0000256" key="4">
    <source>
        <dbReference type="ARBA" id="ARBA00023163"/>
    </source>
</evidence>
<dbReference type="PRINTS" id="PR00039">
    <property type="entry name" value="HTHLYSR"/>
</dbReference>